<dbReference type="PANTHER" id="PTHR43605">
    <property type="entry name" value="ACYL-COENZYME A SYNTHETASE"/>
    <property type="match status" value="1"/>
</dbReference>
<proteinExistence type="inferred from homology"/>
<keyword evidence="4" id="KW-0067">ATP-binding</keyword>
<dbReference type="InterPro" id="IPR025110">
    <property type="entry name" value="AMP-bd_C"/>
</dbReference>
<dbReference type="InterPro" id="IPR020845">
    <property type="entry name" value="AMP-binding_CS"/>
</dbReference>
<dbReference type="InterPro" id="IPR042099">
    <property type="entry name" value="ANL_N_sf"/>
</dbReference>
<organism evidence="7 8">
    <name type="scientific">Actinacidiphila acidipaludis</name>
    <dbReference type="NCBI Taxonomy" id="2873382"/>
    <lineage>
        <taxon>Bacteria</taxon>
        <taxon>Bacillati</taxon>
        <taxon>Actinomycetota</taxon>
        <taxon>Actinomycetes</taxon>
        <taxon>Kitasatosporales</taxon>
        <taxon>Streptomycetaceae</taxon>
        <taxon>Actinacidiphila</taxon>
    </lineage>
</organism>
<dbReference type="EMBL" id="JAINZZ010000001">
    <property type="protein sequence ID" value="MBY8876222.1"/>
    <property type="molecule type" value="Genomic_DNA"/>
</dbReference>
<keyword evidence="3" id="KW-0547">Nucleotide-binding</keyword>
<name>A0ABS7PZB0_9ACTN</name>
<reference evidence="7 8" key="1">
    <citation type="submission" date="2021-08" db="EMBL/GenBank/DDBJ databases">
        <title>WGS of actinomycetes from Thailand.</title>
        <authorList>
            <person name="Thawai C."/>
        </authorList>
    </citation>
    <scope>NUCLEOTIDE SEQUENCE [LARGE SCALE GENOMIC DNA]</scope>
    <source>
        <strain evidence="7 8">PLK6-54</strain>
    </source>
</reference>
<dbReference type="InterPro" id="IPR045851">
    <property type="entry name" value="AMP-bd_C_sf"/>
</dbReference>
<evidence type="ECO:0000259" key="6">
    <source>
        <dbReference type="Pfam" id="PF13193"/>
    </source>
</evidence>
<dbReference type="PROSITE" id="PS00455">
    <property type="entry name" value="AMP_BINDING"/>
    <property type="match status" value="1"/>
</dbReference>
<feature type="domain" description="AMP-binding enzyme C-terminal" evidence="6">
    <location>
        <begin position="448"/>
        <end position="525"/>
    </location>
</feature>
<evidence type="ECO:0000313" key="8">
    <source>
        <dbReference type="Proteomes" id="UP000778578"/>
    </source>
</evidence>
<protein>
    <submittedName>
        <fullName evidence="7">AMP-binding protein</fullName>
    </submittedName>
</protein>
<dbReference type="Pfam" id="PF13193">
    <property type="entry name" value="AMP-binding_C"/>
    <property type="match status" value="1"/>
</dbReference>
<sequence length="536" mass="56762">MGTAGLAPETTAVPVVSRLRELRGLGRWSPSADYSITHDALFAHDPRAVALLTAGPDGTKETTFGEVQRAALRIGGALRAHGVRPGDRVAMYLDPSPATAEVVFGVLVAGAVLLPIPPLLTGASVVHRLSDSGAKALVSDGPGLERLRSTGCAVDDRIVLTVDGAEGREIGERTVDPDVVVPHPGGPTQPALLMYTSGTSGPAKGVVHGHQALLGHIGVDYAFEFFQPDDVYYGTADWGWIGGLMLGLLVPWAFGVPVVAQRQARFDADVTLDLFARCGVTTAFLPPSVLRLLQANGRAPERRLRAVVTGGEPAGRAEMAWARRHLAQAVNKAYGQTEANALIGDSGVLGSVDDATMGAPYPGHRIALLDEHGQVVDDGEVGEIAVRLPDPVAMLGVWDAATARPVPTAGPWHHTGDLARRAYGHRLEYLGRADDVIKSRGYRIGPSEIEDALLKHPLVVEAAAVGIPDDRTGQHIKVFLRLADGRLGDTLRAELCDLVAGSVGPHAKPREFEVVSVLPRTETGKLLRRRLTTPSH</sequence>
<dbReference type="PANTHER" id="PTHR43605:SF10">
    <property type="entry name" value="ACYL-COA SYNTHETASE MEDIUM CHAIN FAMILY MEMBER 3"/>
    <property type="match status" value="1"/>
</dbReference>
<dbReference type="Proteomes" id="UP000778578">
    <property type="component" value="Unassembled WGS sequence"/>
</dbReference>
<comment type="caution">
    <text evidence="7">The sequence shown here is derived from an EMBL/GenBank/DDBJ whole genome shotgun (WGS) entry which is preliminary data.</text>
</comment>
<feature type="domain" description="AMP-dependent synthetase/ligase" evidence="5">
    <location>
        <begin position="44"/>
        <end position="389"/>
    </location>
</feature>
<evidence type="ECO:0000256" key="4">
    <source>
        <dbReference type="ARBA" id="ARBA00022840"/>
    </source>
</evidence>
<keyword evidence="8" id="KW-1185">Reference proteome</keyword>
<dbReference type="Gene3D" id="3.30.300.30">
    <property type="match status" value="1"/>
</dbReference>
<evidence type="ECO:0000256" key="2">
    <source>
        <dbReference type="ARBA" id="ARBA00022598"/>
    </source>
</evidence>
<evidence type="ECO:0000256" key="1">
    <source>
        <dbReference type="ARBA" id="ARBA00006432"/>
    </source>
</evidence>
<keyword evidence="2" id="KW-0436">Ligase</keyword>
<dbReference type="Pfam" id="PF00501">
    <property type="entry name" value="AMP-binding"/>
    <property type="match status" value="1"/>
</dbReference>
<gene>
    <name evidence="7" type="ORF">K7862_01020</name>
</gene>
<evidence type="ECO:0000256" key="3">
    <source>
        <dbReference type="ARBA" id="ARBA00022741"/>
    </source>
</evidence>
<dbReference type="Gene3D" id="3.40.50.12780">
    <property type="entry name" value="N-terminal domain of ligase-like"/>
    <property type="match status" value="1"/>
</dbReference>
<dbReference type="InterPro" id="IPR051087">
    <property type="entry name" value="Mitochondrial_ACSM"/>
</dbReference>
<comment type="similarity">
    <text evidence="1">Belongs to the ATP-dependent AMP-binding enzyme family.</text>
</comment>
<evidence type="ECO:0000259" key="5">
    <source>
        <dbReference type="Pfam" id="PF00501"/>
    </source>
</evidence>
<dbReference type="SUPFAM" id="SSF56801">
    <property type="entry name" value="Acetyl-CoA synthetase-like"/>
    <property type="match status" value="1"/>
</dbReference>
<dbReference type="InterPro" id="IPR000873">
    <property type="entry name" value="AMP-dep_synth/lig_dom"/>
</dbReference>
<dbReference type="RefSeq" id="WP_222959490.1">
    <property type="nucleotide sequence ID" value="NZ_JAINZZ010000001.1"/>
</dbReference>
<accession>A0ABS7PZB0</accession>
<evidence type="ECO:0000313" key="7">
    <source>
        <dbReference type="EMBL" id="MBY8876222.1"/>
    </source>
</evidence>